<name>A0AAD9QXI0_ACRCE</name>
<accession>A0AAD9QXI0</accession>
<keyword evidence="3" id="KW-1185">Reference proteome</keyword>
<evidence type="ECO:0000256" key="1">
    <source>
        <dbReference type="SAM" id="SignalP"/>
    </source>
</evidence>
<proteinExistence type="predicted"/>
<feature type="chain" id="PRO_5041919160" evidence="1">
    <location>
        <begin position="18"/>
        <end position="108"/>
    </location>
</feature>
<dbReference type="EMBL" id="JARQWQ010000010">
    <property type="protein sequence ID" value="KAK2569308.1"/>
    <property type="molecule type" value="Genomic_DNA"/>
</dbReference>
<evidence type="ECO:0000313" key="3">
    <source>
        <dbReference type="Proteomes" id="UP001249851"/>
    </source>
</evidence>
<protein>
    <submittedName>
        <fullName evidence="2">Uncharacterized protein</fullName>
    </submittedName>
</protein>
<reference evidence="2" key="2">
    <citation type="journal article" date="2023" name="Science">
        <title>Genomic signatures of disease resistance in endangered staghorn corals.</title>
        <authorList>
            <person name="Vollmer S.V."/>
            <person name="Selwyn J.D."/>
            <person name="Despard B.A."/>
            <person name="Roesel C.L."/>
        </authorList>
    </citation>
    <scope>NUCLEOTIDE SEQUENCE</scope>
    <source>
        <strain evidence="2">K2</strain>
    </source>
</reference>
<organism evidence="2 3">
    <name type="scientific">Acropora cervicornis</name>
    <name type="common">Staghorn coral</name>
    <dbReference type="NCBI Taxonomy" id="6130"/>
    <lineage>
        <taxon>Eukaryota</taxon>
        <taxon>Metazoa</taxon>
        <taxon>Cnidaria</taxon>
        <taxon>Anthozoa</taxon>
        <taxon>Hexacorallia</taxon>
        <taxon>Scleractinia</taxon>
        <taxon>Astrocoeniina</taxon>
        <taxon>Acroporidae</taxon>
        <taxon>Acropora</taxon>
    </lineage>
</organism>
<feature type="signal peptide" evidence="1">
    <location>
        <begin position="1"/>
        <end position="17"/>
    </location>
</feature>
<keyword evidence="1" id="KW-0732">Signal</keyword>
<dbReference type="AlphaFoldDB" id="A0AAD9QXI0"/>
<gene>
    <name evidence="2" type="ORF">P5673_006221</name>
</gene>
<evidence type="ECO:0000313" key="2">
    <source>
        <dbReference type="EMBL" id="KAK2569308.1"/>
    </source>
</evidence>
<reference evidence="2" key="1">
    <citation type="journal article" date="2023" name="G3 (Bethesda)">
        <title>Whole genome assembly and annotation of the endangered Caribbean coral Acropora cervicornis.</title>
        <authorList>
            <person name="Selwyn J.D."/>
            <person name="Vollmer S.V."/>
        </authorList>
    </citation>
    <scope>NUCLEOTIDE SEQUENCE</scope>
    <source>
        <strain evidence="2">K2</strain>
    </source>
</reference>
<dbReference type="Proteomes" id="UP001249851">
    <property type="component" value="Unassembled WGS sequence"/>
</dbReference>
<sequence length="108" mass="12191">MNLVVVFIGLFATLTQALRWSWKNYSPPNTPEWSKLSVTFAKFNGLPMSEKDAIKDGWTKTKSCNDRNYFKGNRYVLNGDTAVMLLFDKNGKIAGIQNGVQVIISNQQ</sequence>
<comment type="caution">
    <text evidence="2">The sequence shown here is derived from an EMBL/GenBank/DDBJ whole genome shotgun (WGS) entry which is preliminary data.</text>
</comment>